<evidence type="ECO:0000256" key="1">
    <source>
        <dbReference type="SAM" id="Phobius"/>
    </source>
</evidence>
<dbReference type="Pfam" id="PF04402">
    <property type="entry name" value="SIMPL"/>
    <property type="match status" value="1"/>
</dbReference>
<dbReference type="InterPro" id="IPR007497">
    <property type="entry name" value="SIMPL/DUF541"/>
</dbReference>
<keyword evidence="1" id="KW-0472">Membrane</keyword>
<dbReference type="EMBL" id="LCQK01000010">
    <property type="protein sequence ID" value="KKW14443.1"/>
    <property type="molecule type" value="Genomic_DNA"/>
</dbReference>
<dbReference type="PANTHER" id="PTHR34387">
    <property type="entry name" value="SLR1258 PROTEIN"/>
    <property type="match status" value="1"/>
</dbReference>
<comment type="caution">
    <text evidence="2">The sequence shown here is derived from an EMBL/GenBank/DDBJ whole genome shotgun (WGS) entry which is preliminary data.</text>
</comment>
<dbReference type="Proteomes" id="UP000034224">
    <property type="component" value="Unassembled WGS sequence"/>
</dbReference>
<gene>
    <name evidence="2" type="ORF">UY55_C0010G0004</name>
</gene>
<dbReference type="Gene3D" id="3.30.110.170">
    <property type="entry name" value="Protein of unknown function (DUF541), domain 1"/>
    <property type="match status" value="1"/>
</dbReference>
<organism evidence="2 3">
    <name type="scientific">Candidatus Jorgensenbacteria bacterium GW2011_GWB1_50_10</name>
    <dbReference type="NCBI Taxonomy" id="1618665"/>
    <lineage>
        <taxon>Bacteria</taxon>
        <taxon>Candidatus Joergenseniibacteriota</taxon>
    </lineage>
</organism>
<keyword evidence="1" id="KW-1133">Transmembrane helix</keyword>
<keyword evidence="1" id="KW-0812">Transmembrane</keyword>
<dbReference type="PANTHER" id="PTHR34387:SF2">
    <property type="entry name" value="SLR1258 PROTEIN"/>
    <property type="match status" value="1"/>
</dbReference>
<evidence type="ECO:0000313" key="2">
    <source>
        <dbReference type="EMBL" id="KKW14443.1"/>
    </source>
</evidence>
<accession>A0A0G1W6U8</accession>
<evidence type="ECO:0008006" key="4">
    <source>
        <dbReference type="Google" id="ProtNLM"/>
    </source>
</evidence>
<feature type="transmembrane region" description="Helical" evidence="1">
    <location>
        <begin position="12"/>
        <end position="34"/>
    </location>
</feature>
<evidence type="ECO:0000313" key="3">
    <source>
        <dbReference type="Proteomes" id="UP000034224"/>
    </source>
</evidence>
<dbReference type="AlphaFoldDB" id="A0A0G1W6U8"/>
<proteinExistence type="predicted"/>
<dbReference type="InterPro" id="IPR052022">
    <property type="entry name" value="26kDa_periplasmic_antigen"/>
</dbReference>
<dbReference type="STRING" id="1618665.UY55_C0010G0004"/>
<dbReference type="Gene3D" id="3.30.70.2970">
    <property type="entry name" value="Protein of unknown function (DUF541), domain 2"/>
    <property type="match status" value="1"/>
</dbReference>
<sequence length="260" mass="28142">MRNVNLKAMLKSITSQAVFIILVLAAVFVLPWRLVNWGKLELQNASTITLSGEAKEDVRSQIARFSAGVTAVGDTKEAVTDEVNRKVADIISKVKEFGIPEADIQTQNISVYKQSLQPTGYENPQTEILTYPPQTRQQAPWTANNSIGIILRDVDKASALADLLNQTGANQVSGPSFSLDDTSASEAKLLEEAIKDARAKAERVAEASGRKLGKIITVTEGGQSVPIYRSLEAGVDVSKTPVEPGSQTVFKTVTVVFELR</sequence>
<name>A0A0G1W6U8_9BACT</name>
<reference evidence="2 3" key="1">
    <citation type="journal article" date="2015" name="Nature">
        <title>rRNA introns, odd ribosomes, and small enigmatic genomes across a large radiation of phyla.</title>
        <authorList>
            <person name="Brown C.T."/>
            <person name="Hug L.A."/>
            <person name="Thomas B.C."/>
            <person name="Sharon I."/>
            <person name="Castelle C.J."/>
            <person name="Singh A."/>
            <person name="Wilkins M.J."/>
            <person name="Williams K.H."/>
            <person name="Banfield J.F."/>
        </authorList>
    </citation>
    <scope>NUCLEOTIDE SEQUENCE [LARGE SCALE GENOMIC DNA]</scope>
</reference>
<protein>
    <recommendedName>
        <fullName evidence="4">Outer membrane protein</fullName>
    </recommendedName>
</protein>
<dbReference type="GO" id="GO:0006974">
    <property type="term" value="P:DNA damage response"/>
    <property type="evidence" value="ECO:0007669"/>
    <property type="project" value="TreeGrafter"/>
</dbReference>